<dbReference type="PANTHER" id="PTHR33744">
    <property type="entry name" value="CARBOHYDRATE DIACID REGULATOR"/>
    <property type="match status" value="1"/>
</dbReference>
<comment type="caution">
    <text evidence="2">The sequence shown here is derived from an EMBL/GenBank/DDBJ whole genome shotgun (WGS) entry which is preliminary data.</text>
</comment>
<feature type="domain" description="PucR C-terminal helix-turn-helix" evidence="1">
    <location>
        <begin position="342"/>
        <end position="397"/>
    </location>
</feature>
<organism evidence="2 3">
    <name type="scientific">Paenibacillus amylolyticus</name>
    <dbReference type="NCBI Taxonomy" id="1451"/>
    <lineage>
        <taxon>Bacteria</taxon>
        <taxon>Bacillati</taxon>
        <taxon>Bacillota</taxon>
        <taxon>Bacilli</taxon>
        <taxon>Bacillales</taxon>
        <taxon>Paenibacillaceae</taxon>
        <taxon>Paenibacillus</taxon>
    </lineage>
</organism>
<dbReference type="InterPro" id="IPR025736">
    <property type="entry name" value="PucR_C-HTH_dom"/>
</dbReference>
<dbReference type="SUPFAM" id="SSF46689">
    <property type="entry name" value="Homeodomain-like"/>
    <property type="match status" value="1"/>
</dbReference>
<proteinExistence type="predicted"/>
<evidence type="ECO:0000313" key="3">
    <source>
        <dbReference type="Proteomes" id="UP000069697"/>
    </source>
</evidence>
<dbReference type="InterPro" id="IPR042070">
    <property type="entry name" value="PucR_C-HTH_sf"/>
</dbReference>
<evidence type="ECO:0000259" key="1">
    <source>
        <dbReference type="Pfam" id="PF13556"/>
    </source>
</evidence>
<reference evidence="2 3" key="1">
    <citation type="journal article" date="2016" name="Genome Announc.">
        <title>Draft Genome Sequence of Paenibacillus amylolyticus Heshi-A3, Isolated from Fermented Rice Bran in a Japanese Fermented Seafood Dish.</title>
        <authorList>
            <person name="Akuzawa S."/>
            <person name="Nagaoka J."/>
            <person name="Kanekatsu M."/>
            <person name="Kubota E."/>
            <person name="Ohtake R."/>
            <person name="Suzuki T."/>
            <person name="Kanesaki Y."/>
        </authorList>
    </citation>
    <scope>NUCLEOTIDE SEQUENCE [LARGE SCALE GENOMIC DNA]</scope>
    <source>
        <strain evidence="2 3">Heshi-A3</strain>
    </source>
</reference>
<reference evidence="3" key="2">
    <citation type="submission" date="2016-01" db="EMBL/GenBank/DDBJ databases">
        <title>Draft Genome Sequence of Paenibacillus amylolyticus Heshi-A3 that Was Isolated from Fermented Rice Bran with Aging Salted Mackerel, Which Was Named Heshiko as Traditional Fermented Seafood in Japan.</title>
        <authorList>
            <person name="Akuzawa S."/>
            <person name="Nakagawa J."/>
            <person name="Kanekatsu T."/>
            <person name="Kubota E."/>
            <person name="Ohtake R."/>
            <person name="Suzuki T."/>
            <person name="Kanesaki Y."/>
        </authorList>
    </citation>
    <scope>NUCLEOTIDE SEQUENCE [LARGE SCALE GENOMIC DNA]</scope>
    <source>
        <strain evidence="3">Heshi-A3</strain>
    </source>
</reference>
<sequence length="406" mass="46428">MQSGDVHYMKLIPDLKQQIEVIIGTTLDEYEITIQEWTQSVVNLVGLHGNSEIFGDEGEIQGLPDHSISQSTLSDVISLNTGERIFFKVRMNEKEETVVCWGCVARSITVETRRFIELLIRTNTGRSDDIQPIVYENDREQYLTELGLWLTEQIKQPTKQESESVPDRFVVAAGLNAEKILFLLQGDTPDAHRLRSKELNKLLESYFGEEIVLIPLGEQEWIFMGDKEIVTEEAEEDTTEAKKDSLNAFCLGLHELVASEWAGVFHLSASLPCIPAQQLVSVTALLKESVQLGRAFHVTQHIHLPWDLHLERLVASIPDEQRIRFIQETGKDTLIFNDSETLATLETFFSLDCNVSETAKRLFIHRNTLVYRLDKIKQEIGYDVRHFESAVLVQFLLLMYKVTKKH</sequence>
<evidence type="ECO:0000313" key="2">
    <source>
        <dbReference type="EMBL" id="GAS85435.1"/>
    </source>
</evidence>
<dbReference type="InterPro" id="IPR051448">
    <property type="entry name" value="CdaR-like_regulators"/>
</dbReference>
<dbReference type="InterPro" id="IPR009057">
    <property type="entry name" value="Homeodomain-like_sf"/>
</dbReference>
<dbReference type="Gene3D" id="1.10.10.2840">
    <property type="entry name" value="PucR C-terminal helix-turn-helix domain"/>
    <property type="match status" value="1"/>
</dbReference>
<dbReference type="Proteomes" id="UP000069697">
    <property type="component" value="Unassembled WGS sequence"/>
</dbReference>
<protein>
    <submittedName>
        <fullName evidence="2">Regulator of polyketide synthase expression</fullName>
    </submittedName>
</protein>
<dbReference type="Pfam" id="PF13556">
    <property type="entry name" value="HTH_30"/>
    <property type="match status" value="1"/>
</dbReference>
<name>A0A100VSY8_PAEAM</name>
<dbReference type="PANTHER" id="PTHR33744:SF15">
    <property type="entry name" value="CARBOHYDRATE DIACID REGULATOR"/>
    <property type="match status" value="1"/>
</dbReference>
<accession>A0A100VSY8</accession>
<dbReference type="AlphaFoldDB" id="A0A100VSY8"/>
<gene>
    <name evidence="2" type="ORF">PAHA3_5559</name>
</gene>
<dbReference type="EMBL" id="BCNV01000009">
    <property type="protein sequence ID" value="GAS85435.1"/>
    <property type="molecule type" value="Genomic_DNA"/>
</dbReference>